<comment type="caution">
    <text evidence="3">The sequence shown here is derived from an EMBL/GenBank/DDBJ whole genome shotgun (WGS) entry which is preliminary data.</text>
</comment>
<dbReference type="EMBL" id="VIEB01000012">
    <property type="protein sequence ID" value="TQE13280.1"/>
    <property type="molecule type" value="Genomic_DNA"/>
</dbReference>
<sequence length="547" mass="61737">MYKPSKHIQTSRPSLTCATKEDIDEIVARFFYVHGLNLNVVNSPYFHDMAKAISTFGPGYKPLSVDELSDSFLSREKGRIERSLALVRESWPHTGSSILCFGCLESMLGCFRINIFISNPRGLMFLKAVDIDDVDGAENVFAGVLDDTVMEFGPGNVFQIISHLGNASKLSDSDVLSKFPQIFLSPCTSHSICMLMGEIAEMDSLKPVVYCAKEIEQCITTYQHFSPCRFSQNPKGSVDPLSLKFAPSFCIVQRIFELKQQLQELVVSEGWKQWKVSASDDILSIEAAILGDDFWSSAHLLLQVYEPFVRLLPTLDIDKLVMGDVCDWRFQALEAVKCKDIDYGIQNQLEELIENRWDALFSPLHAAGYILNPRHFGKGPTKDKIVMRGWKATLERYELESANRLVLREQLSSYWRLKGSFGDEDAVDCMDKMDPVAWWENFGFETPNLQTLAVKILSQVSSIAMCQKIWQEYEFPGHEISNRWGVDRVEDLVFVRNNLRLHSQRNISNSLAGQKHVSLCASSGAKTGDGAHLDQTKVTVSIHDEIC</sequence>
<dbReference type="STRING" id="106549.A0A540NRU3"/>
<reference evidence="3 4" key="1">
    <citation type="journal article" date="2019" name="G3 (Bethesda)">
        <title>Sequencing of a Wild Apple (Malus baccata) Genome Unravels the Differences Between Cultivated and Wild Apple Species Regarding Disease Resistance and Cold Tolerance.</title>
        <authorList>
            <person name="Chen X."/>
        </authorList>
    </citation>
    <scope>NUCLEOTIDE SEQUENCE [LARGE SCALE GENOMIC DNA]</scope>
    <source>
        <strain evidence="4">cv. Shandingzi</strain>
        <tissue evidence="3">Leaves</tissue>
    </source>
</reference>
<dbReference type="AlphaFoldDB" id="A0A540NRU3"/>
<accession>A0A540NRU3</accession>
<dbReference type="SUPFAM" id="SSF53098">
    <property type="entry name" value="Ribonuclease H-like"/>
    <property type="match status" value="1"/>
</dbReference>
<dbReference type="Pfam" id="PF05699">
    <property type="entry name" value="Dimer_Tnp_hAT"/>
    <property type="match status" value="1"/>
</dbReference>
<dbReference type="Proteomes" id="UP000315295">
    <property type="component" value="Unassembled WGS sequence"/>
</dbReference>
<organism evidence="3 4">
    <name type="scientific">Malus baccata</name>
    <name type="common">Siberian crab apple</name>
    <name type="synonym">Pyrus baccata</name>
    <dbReference type="NCBI Taxonomy" id="106549"/>
    <lineage>
        <taxon>Eukaryota</taxon>
        <taxon>Viridiplantae</taxon>
        <taxon>Streptophyta</taxon>
        <taxon>Embryophyta</taxon>
        <taxon>Tracheophyta</taxon>
        <taxon>Spermatophyta</taxon>
        <taxon>Magnoliopsida</taxon>
        <taxon>eudicotyledons</taxon>
        <taxon>Gunneridae</taxon>
        <taxon>Pentapetalae</taxon>
        <taxon>rosids</taxon>
        <taxon>fabids</taxon>
        <taxon>Rosales</taxon>
        <taxon>Rosaceae</taxon>
        <taxon>Amygdaloideae</taxon>
        <taxon>Maleae</taxon>
        <taxon>Malus</taxon>
    </lineage>
</organism>
<dbReference type="Pfam" id="PF04937">
    <property type="entry name" value="DUF659"/>
    <property type="match status" value="1"/>
</dbReference>
<feature type="domain" description="DUF659" evidence="1">
    <location>
        <begin position="64"/>
        <end position="215"/>
    </location>
</feature>
<dbReference type="PANTHER" id="PTHR32166">
    <property type="entry name" value="OSJNBA0013A04.12 PROTEIN"/>
    <property type="match status" value="1"/>
</dbReference>
<name>A0A540NRU3_MALBA</name>
<keyword evidence="4" id="KW-1185">Reference proteome</keyword>
<dbReference type="PANTHER" id="PTHR32166:SF85">
    <property type="entry name" value="DIMERIZATION, PUTATIVE-RELATED"/>
    <property type="match status" value="1"/>
</dbReference>
<evidence type="ECO:0000259" key="2">
    <source>
        <dbReference type="Pfam" id="PF05699"/>
    </source>
</evidence>
<evidence type="ECO:0008006" key="5">
    <source>
        <dbReference type="Google" id="ProtNLM"/>
    </source>
</evidence>
<dbReference type="GO" id="GO:0046983">
    <property type="term" value="F:protein dimerization activity"/>
    <property type="evidence" value="ECO:0007669"/>
    <property type="project" value="InterPro"/>
</dbReference>
<dbReference type="InterPro" id="IPR012337">
    <property type="entry name" value="RNaseH-like_sf"/>
</dbReference>
<proteinExistence type="predicted"/>
<gene>
    <name evidence="3" type="ORF">C1H46_001087</name>
</gene>
<protein>
    <recommendedName>
        <fullName evidence="5">DUF659 domain-containing protein</fullName>
    </recommendedName>
</protein>
<evidence type="ECO:0000259" key="1">
    <source>
        <dbReference type="Pfam" id="PF04937"/>
    </source>
</evidence>
<evidence type="ECO:0000313" key="4">
    <source>
        <dbReference type="Proteomes" id="UP000315295"/>
    </source>
</evidence>
<evidence type="ECO:0000313" key="3">
    <source>
        <dbReference type="EMBL" id="TQE13280.1"/>
    </source>
</evidence>
<feature type="domain" description="HAT C-terminal dimerisation" evidence="2">
    <location>
        <begin position="431"/>
        <end position="498"/>
    </location>
</feature>
<dbReference type="InterPro" id="IPR007021">
    <property type="entry name" value="DUF659"/>
</dbReference>
<dbReference type="InterPro" id="IPR008906">
    <property type="entry name" value="HATC_C_dom"/>
</dbReference>